<feature type="domain" description="Glucose-6-phosphate dehydrogenase C-terminal" evidence="11">
    <location>
        <begin position="196"/>
        <end position="368"/>
    </location>
</feature>
<dbReference type="AlphaFoldDB" id="A0A4P9WA60"/>
<evidence type="ECO:0000256" key="6">
    <source>
        <dbReference type="ARBA" id="ARBA00022857"/>
    </source>
</evidence>
<evidence type="ECO:0000256" key="2">
    <source>
        <dbReference type="ARBA" id="ARBA00009975"/>
    </source>
</evidence>
<organism evidence="12 13">
    <name type="scientific">Blyttiomyces helicus</name>
    <dbReference type="NCBI Taxonomy" id="388810"/>
    <lineage>
        <taxon>Eukaryota</taxon>
        <taxon>Fungi</taxon>
        <taxon>Fungi incertae sedis</taxon>
        <taxon>Chytridiomycota</taxon>
        <taxon>Chytridiomycota incertae sedis</taxon>
        <taxon>Chytridiomycetes</taxon>
        <taxon>Chytridiomycetes incertae sedis</taxon>
        <taxon>Blyttiomyces</taxon>
    </lineage>
</organism>
<dbReference type="GO" id="GO:0005829">
    <property type="term" value="C:cytosol"/>
    <property type="evidence" value="ECO:0007669"/>
    <property type="project" value="TreeGrafter"/>
</dbReference>
<dbReference type="SUPFAM" id="SSF55347">
    <property type="entry name" value="Glyceraldehyde-3-phosphate dehydrogenase-like, C-terminal domain"/>
    <property type="match status" value="1"/>
</dbReference>
<dbReference type="UniPathway" id="UPA00115">
    <property type="reaction ID" value="UER00408"/>
</dbReference>
<dbReference type="GO" id="GO:0004345">
    <property type="term" value="F:glucose-6-phosphate dehydrogenase activity"/>
    <property type="evidence" value="ECO:0007669"/>
    <property type="project" value="UniProtKB-EC"/>
</dbReference>
<name>A0A4P9WA60_9FUNG</name>
<dbReference type="Proteomes" id="UP000269721">
    <property type="component" value="Unassembled WGS sequence"/>
</dbReference>
<accession>A0A4P9WA60</accession>
<sequence>MASPIGLNEADNTVVVVLGASGDLAFKKTYPALFGLFKNGFLPPGVHIIGYARSSIEIEAFRKRVSSRMKIAGDSEQKKLDEFLLRCTYVAGKYDEAASFQRLNIAVLKAEEGVSGQKHRVFYMALPPSVFIPASQGLRENVYTESGTCRIVVEKPFGRDFDSSKVLSHALASHWKEDEIYRIDHYLGKEMVKNLMVLRFANVFFGAVWNRSHINNVQITFKEPIGTEGRGGYFDEFGIIRDILSIFAMERPVSLEAEDVRNEKVKVLRCIPPLTLDNTLLGQYTKSPDGKEPGYLEDPTVPKDSVTPTFAAARFFINNERWDGVPFVLKCGKALNEQKTEIRIQFNDVAGNIYPNLNRNELVIRVQP</sequence>
<dbReference type="OrthoDB" id="60984at2759"/>
<dbReference type="PROSITE" id="PS00069">
    <property type="entry name" value="G6P_DEHYDROGENASE"/>
    <property type="match status" value="1"/>
</dbReference>
<dbReference type="Pfam" id="PF02781">
    <property type="entry name" value="G6PD_C"/>
    <property type="match status" value="1"/>
</dbReference>
<protein>
    <recommendedName>
        <fullName evidence="4 9">Glucose-6-phosphate 1-dehydrogenase</fullName>
        <ecNumber evidence="3 9">1.1.1.49</ecNumber>
    </recommendedName>
</protein>
<evidence type="ECO:0000256" key="7">
    <source>
        <dbReference type="ARBA" id="ARBA00023002"/>
    </source>
</evidence>
<dbReference type="NCBIfam" id="TIGR00871">
    <property type="entry name" value="zwf"/>
    <property type="match status" value="1"/>
</dbReference>
<evidence type="ECO:0000256" key="4">
    <source>
        <dbReference type="ARBA" id="ARBA00020444"/>
    </source>
</evidence>
<comment type="function">
    <text evidence="9">Catalyzes the rate-limiting step of the oxidative pentose-phosphate pathway, which represents a route for the dissimilation of carbohydrates besides glycolysis.</text>
</comment>
<dbReference type="EMBL" id="KZ996070">
    <property type="protein sequence ID" value="RKO89471.1"/>
    <property type="molecule type" value="Genomic_DNA"/>
</dbReference>
<gene>
    <name evidence="12" type="ORF">BDK51DRAFT_27089</name>
</gene>
<evidence type="ECO:0000313" key="12">
    <source>
        <dbReference type="EMBL" id="RKO89471.1"/>
    </source>
</evidence>
<proteinExistence type="inferred from homology"/>
<dbReference type="Gene3D" id="3.40.50.720">
    <property type="entry name" value="NAD(P)-binding Rossmann-like Domain"/>
    <property type="match status" value="1"/>
</dbReference>
<dbReference type="EC" id="1.1.1.49" evidence="3 9"/>
<dbReference type="SUPFAM" id="SSF51735">
    <property type="entry name" value="NAD(P)-binding Rossmann-fold domains"/>
    <property type="match status" value="1"/>
</dbReference>
<comment type="similarity">
    <text evidence="2 9">Belongs to the glucose-6-phosphate dehydrogenase family.</text>
</comment>
<keyword evidence="5 9" id="KW-0313">Glucose metabolism</keyword>
<keyword evidence="13" id="KW-1185">Reference proteome</keyword>
<dbReference type="GO" id="GO:0050661">
    <property type="term" value="F:NADP binding"/>
    <property type="evidence" value="ECO:0007669"/>
    <property type="project" value="InterPro"/>
</dbReference>
<evidence type="ECO:0000256" key="5">
    <source>
        <dbReference type="ARBA" id="ARBA00022526"/>
    </source>
</evidence>
<dbReference type="InterPro" id="IPR036291">
    <property type="entry name" value="NAD(P)-bd_dom_sf"/>
</dbReference>
<evidence type="ECO:0000259" key="10">
    <source>
        <dbReference type="Pfam" id="PF00479"/>
    </source>
</evidence>
<keyword evidence="8 9" id="KW-0119">Carbohydrate metabolism</keyword>
<dbReference type="InterPro" id="IPR001282">
    <property type="entry name" value="G6P_DH"/>
</dbReference>
<evidence type="ECO:0000256" key="3">
    <source>
        <dbReference type="ARBA" id="ARBA00013019"/>
    </source>
</evidence>
<comment type="catalytic activity">
    <reaction evidence="9">
        <text>D-glucose 6-phosphate + NADP(+) = 6-phospho-D-glucono-1,5-lactone + NADPH + H(+)</text>
        <dbReference type="Rhea" id="RHEA:15841"/>
        <dbReference type="ChEBI" id="CHEBI:15378"/>
        <dbReference type="ChEBI" id="CHEBI:57783"/>
        <dbReference type="ChEBI" id="CHEBI:57955"/>
        <dbReference type="ChEBI" id="CHEBI:58349"/>
        <dbReference type="ChEBI" id="CHEBI:61548"/>
        <dbReference type="EC" id="1.1.1.49"/>
    </reaction>
</comment>
<keyword evidence="7 9" id="KW-0560">Oxidoreductase</keyword>
<dbReference type="InterPro" id="IPR019796">
    <property type="entry name" value="G6P_DH_AS"/>
</dbReference>
<dbReference type="PANTHER" id="PTHR23429:SF0">
    <property type="entry name" value="GLUCOSE-6-PHOSPHATE 1-DEHYDROGENASE"/>
    <property type="match status" value="1"/>
</dbReference>
<evidence type="ECO:0000259" key="11">
    <source>
        <dbReference type="Pfam" id="PF02781"/>
    </source>
</evidence>
<dbReference type="Gene3D" id="3.30.360.10">
    <property type="entry name" value="Dihydrodipicolinate Reductase, domain 2"/>
    <property type="match status" value="1"/>
</dbReference>
<evidence type="ECO:0000256" key="8">
    <source>
        <dbReference type="ARBA" id="ARBA00023277"/>
    </source>
</evidence>
<evidence type="ECO:0000313" key="13">
    <source>
        <dbReference type="Proteomes" id="UP000269721"/>
    </source>
</evidence>
<dbReference type="GO" id="GO:0009051">
    <property type="term" value="P:pentose-phosphate shunt, oxidative branch"/>
    <property type="evidence" value="ECO:0007669"/>
    <property type="project" value="TreeGrafter"/>
</dbReference>
<evidence type="ECO:0000256" key="1">
    <source>
        <dbReference type="ARBA" id="ARBA00004937"/>
    </source>
</evidence>
<reference evidence="13" key="1">
    <citation type="journal article" date="2018" name="Nat. Microbiol.">
        <title>Leveraging single-cell genomics to expand the fungal tree of life.</title>
        <authorList>
            <person name="Ahrendt S.R."/>
            <person name="Quandt C.A."/>
            <person name="Ciobanu D."/>
            <person name="Clum A."/>
            <person name="Salamov A."/>
            <person name="Andreopoulos B."/>
            <person name="Cheng J.F."/>
            <person name="Woyke T."/>
            <person name="Pelin A."/>
            <person name="Henrissat B."/>
            <person name="Reynolds N.K."/>
            <person name="Benny G.L."/>
            <person name="Smith M.E."/>
            <person name="James T.Y."/>
            <person name="Grigoriev I.V."/>
        </authorList>
    </citation>
    <scope>NUCLEOTIDE SEQUENCE [LARGE SCALE GENOMIC DNA]</scope>
</reference>
<dbReference type="InterPro" id="IPR022675">
    <property type="entry name" value="G6P_DH_C"/>
</dbReference>
<dbReference type="Pfam" id="PF00479">
    <property type="entry name" value="G6PD_N"/>
    <property type="match status" value="1"/>
</dbReference>
<evidence type="ECO:0000256" key="9">
    <source>
        <dbReference type="RuleBase" id="RU362120"/>
    </source>
</evidence>
<comment type="pathway">
    <text evidence="1 9">Carbohydrate degradation; pentose phosphate pathway; D-ribulose 5-phosphate from D-glucose 6-phosphate (oxidative stage): step 1/3.</text>
</comment>
<keyword evidence="6 9" id="KW-0521">NADP</keyword>
<feature type="domain" description="Glucose-6-phosphate dehydrogenase NAD-binding" evidence="10">
    <location>
        <begin position="16"/>
        <end position="194"/>
    </location>
</feature>
<feature type="non-terminal residue" evidence="12">
    <location>
        <position position="368"/>
    </location>
</feature>
<dbReference type="HAMAP" id="MF_00966">
    <property type="entry name" value="G6PD"/>
    <property type="match status" value="1"/>
</dbReference>
<dbReference type="GO" id="GO:0006006">
    <property type="term" value="P:glucose metabolic process"/>
    <property type="evidence" value="ECO:0007669"/>
    <property type="project" value="UniProtKB-KW"/>
</dbReference>
<dbReference type="InterPro" id="IPR022674">
    <property type="entry name" value="G6P_DH_NAD-bd"/>
</dbReference>
<dbReference type="PANTHER" id="PTHR23429">
    <property type="entry name" value="GLUCOSE-6-PHOSPHATE 1-DEHYDROGENASE G6PD"/>
    <property type="match status" value="1"/>
</dbReference>
<dbReference type="PRINTS" id="PR00079">
    <property type="entry name" value="G6PDHDRGNASE"/>
</dbReference>